<protein>
    <submittedName>
        <fullName evidence="1">Uncharacterized protein</fullName>
    </submittedName>
</protein>
<name>A0A6C0EAX2_9ZZZZ</name>
<evidence type="ECO:0000313" key="1">
    <source>
        <dbReference type="EMBL" id="QHT26008.1"/>
    </source>
</evidence>
<proteinExistence type="predicted"/>
<dbReference type="Gene3D" id="3.90.930.1">
    <property type="match status" value="2"/>
</dbReference>
<dbReference type="AlphaFoldDB" id="A0A6C0EAX2"/>
<accession>A0A6C0EAX2</accession>
<dbReference type="InterPro" id="IPR011652">
    <property type="entry name" value="MORN_2"/>
</dbReference>
<dbReference type="EMBL" id="MN739777">
    <property type="protein sequence ID" value="QHT26008.1"/>
    <property type="molecule type" value="Genomic_DNA"/>
</dbReference>
<dbReference type="Pfam" id="PF07661">
    <property type="entry name" value="MORN_2"/>
    <property type="match status" value="2"/>
</dbReference>
<sequence length="359" mass="43265">MKTLEDVIEKYNRYLTIPECVYHQYYEYVIILKKLVDIVTDENREVYDKKYARYTGNKFYVEKIFDVNDLEECLRQSMADGFEYVVGQEFICEKEYFLTIEPAYYRAIYYEIDYNAITDAEYKEWNDDGRLIKDYIYINGKTNGKFYKWHTNGILAEECEYKNNNPYGNWLKWYDNGNKKSDHEYDSIGCIRGTEWHDNKQTSLEFAYERIKGKRCLKKWLEWYKDGTKKSEEYGNGDKKIWFKNGKLQSHRYFDGIPINGLEVFEQWYENGNQKSYFKSDGEFPSNWEDNSGKYIEWFENGNRKLECVTINGGTYDEQYLKWYENGKLAEETLYNNGVRLKSIKWNEDGVIIDIFKVE</sequence>
<reference evidence="1" key="1">
    <citation type="journal article" date="2020" name="Nature">
        <title>Giant virus diversity and host interactions through global metagenomics.</title>
        <authorList>
            <person name="Schulz F."/>
            <person name="Roux S."/>
            <person name="Paez-Espino D."/>
            <person name="Jungbluth S."/>
            <person name="Walsh D.A."/>
            <person name="Denef V.J."/>
            <person name="McMahon K.D."/>
            <person name="Konstantinidis K.T."/>
            <person name="Eloe-Fadrosh E.A."/>
            <person name="Kyrpides N.C."/>
            <person name="Woyke T."/>
        </authorList>
    </citation>
    <scope>NUCLEOTIDE SEQUENCE</scope>
    <source>
        <strain evidence="1">GVMAG-M-3300023179-27</strain>
    </source>
</reference>
<organism evidence="1">
    <name type="scientific">viral metagenome</name>
    <dbReference type="NCBI Taxonomy" id="1070528"/>
    <lineage>
        <taxon>unclassified sequences</taxon>
        <taxon>metagenomes</taxon>
        <taxon>organismal metagenomes</taxon>
    </lineage>
</organism>